<reference evidence="2 3" key="1">
    <citation type="submission" date="2021-06" db="EMBL/GenBank/DDBJ databases">
        <authorList>
            <person name="Kallberg Y."/>
            <person name="Tangrot J."/>
            <person name="Rosling A."/>
        </authorList>
    </citation>
    <scope>NUCLEOTIDE SEQUENCE [LARGE SCALE GENOMIC DNA]</scope>
    <source>
        <strain evidence="2 3">120-4 pot B 10/14</strain>
    </source>
</reference>
<sequence length="186" mass="21818">KMRLVTEIKKLLQKEEQEIVGILQKFQNKILKKDKAVAEYLGIQHQKSIEEMELLEIDKSQNRANKVPNQVLREKDTLLQLECGTHDYGTREIQASKHKFKTRDLQEKIVRKNKTIHLIEREGPMDIEMLEKEEISPIIANDTNKVEQLQDKLQNLVIQEENKKSHSTKIDGLAHDKGRKNIYESR</sequence>
<accession>A0ABN7WUY1</accession>
<evidence type="ECO:0000313" key="3">
    <source>
        <dbReference type="Proteomes" id="UP000789901"/>
    </source>
</evidence>
<evidence type="ECO:0000256" key="1">
    <source>
        <dbReference type="SAM" id="MobiDB-lite"/>
    </source>
</evidence>
<feature type="region of interest" description="Disordered" evidence="1">
    <location>
        <begin position="162"/>
        <end position="186"/>
    </location>
</feature>
<name>A0ABN7WUY1_GIGMA</name>
<protein>
    <submittedName>
        <fullName evidence="2">44491_t:CDS:1</fullName>
    </submittedName>
</protein>
<dbReference type="Proteomes" id="UP000789901">
    <property type="component" value="Unassembled WGS sequence"/>
</dbReference>
<organism evidence="2 3">
    <name type="scientific">Gigaspora margarita</name>
    <dbReference type="NCBI Taxonomy" id="4874"/>
    <lineage>
        <taxon>Eukaryota</taxon>
        <taxon>Fungi</taxon>
        <taxon>Fungi incertae sedis</taxon>
        <taxon>Mucoromycota</taxon>
        <taxon>Glomeromycotina</taxon>
        <taxon>Glomeromycetes</taxon>
        <taxon>Diversisporales</taxon>
        <taxon>Gigasporaceae</taxon>
        <taxon>Gigaspora</taxon>
    </lineage>
</organism>
<feature type="non-terminal residue" evidence="2">
    <location>
        <position position="1"/>
    </location>
</feature>
<proteinExistence type="predicted"/>
<keyword evidence="3" id="KW-1185">Reference proteome</keyword>
<gene>
    <name evidence="2" type="ORF">GMARGA_LOCUS35358</name>
</gene>
<dbReference type="EMBL" id="CAJVQB010065456">
    <property type="protein sequence ID" value="CAG8841302.1"/>
    <property type="molecule type" value="Genomic_DNA"/>
</dbReference>
<evidence type="ECO:0000313" key="2">
    <source>
        <dbReference type="EMBL" id="CAG8841302.1"/>
    </source>
</evidence>
<comment type="caution">
    <text evidence="2">The sequence shown here is derived from an EMBL/GenBank/DDBJ whole genome shotgun (WGS) entry which is preliminary data.</text>
</comment>